<dbReference type="InterPro" id="IPR020594">
    <property type="entry name" value="Ribosomal_bL9_bac/chp"/>
</dbReference>
<dbReference type="InterPro" id="IPR020069">
    <property type="entry name" value="Ribosomal_bL9_C"/>
</dbReference>
<proteinExistence type="inferred from homology"/>
<dbReference type="RefSeq" id="WP_343185415.1">
    <property type="nucleotide sequence ID" value="NZ_JBCITM010000005.1"/>
</dbReference>
<evidence type="ECO:0000256" key="7">
    <source>
        <dbReference type="HAMAP-Rule" id="MF_00503"/>
    </source>
</evidence>
<keyword evidence="8" id="KW-0175">Coiled coil</keyword>
<feature type="coiled-coil region" evidence="8">
    <location>
        <begin position="45"/>
        <end position="75"/>
    </location>
</feature>
<dbReference type="Pfam" id="PF03948">
    <property type="entry name" value="Ribosomal_L9_C"/>
    <property type="match status" value="1"/>
</dbReference>
<name>A0ABU9VSF9_9CLOT</name>
<evidence type="ECO:0000256" key="6">
    <source>
        <dbReference type="ARBA" id="ARBA00035292"/>
    </source>
</evidence>
<dbReference type="GO" id="GO:0005840">
    <property type="term" value="C:ribosome"/>
    <property type="evidence" value="ECO:0007669"/>
    <property type="project" value="UniProtKB-KW"/>
</dbReference>
<keyword evidence="2 7" id="KW-0699">rRNA-binding</keyword>
<keyword evidence="3 7" id="KW-0694">RNA-binding</keyword>
<gene>
    <name evidence="7 10" type="primary">rplI</name>
    <name evidence="10" type="ORF">AAIG11_06410</name>
</gene>
<keyword evidence="4 7" id="KW-0689">Ribosomal protein</keyword>
<evidence type="ECO:0000256" key="4">
    <source>
        <dbReference type="ARBA" id="ARBA00022980"/>
    </source>
</evidence>
<organism evidence="10 11">
    <name type="scientific">Anoxynatronum sibiricum</name>
    <dbReference type="NCBI Taxonomy" id="210623"/>
    <lineage>
        <taxon>Bacteria</taxon>
        <taxon>Bacillati</taxon>
        <taxon>Bacillota</taxon>
        <taxon>Clostridia</taxon>
        <taxon>Eubacteriales</taxon>
        <taxon>Clostridiaceae</taxon>
        <taxon>Anoxynatronum</taxon>
    </lineage>
</organism>
<dbReference type="Gene3D" id="3.10.430.100">
    <property type="entry name" value="Ribosomal protein L9, C-terminal domain"/>
    <property type="match status" value="1"/>
</dbReference>
<sequence>MKVILQKDVKGLGKTGDVVNASDGYARNFLLPKGLAVEASTGNLNNVKQQKQAEAKRKADELAEAEKLKERLSKVTVTLMAKSGEGGRLFGSITNKEIAENLEKQHHIALDKRKIVLNDSIKELGETLVDVKVYPGVNGTLKVKVQAEN</sequence>
<dbReference type="Gene3D" id="3.40.5.10">
    <property type="entry name" value="Ribosomal protein L9, N-terminal domain"/>
    <property type="match status" value="1"/>
</dbReference>
<dbReference type="InterPro" id="IPR009027">
    <property type="entry name" value="Ribosomal_bL9/RNase_H1_N"/>
</dbReference>
<evidence type="ECO:0000256" key="8">
    <source>
        <dbReference type="SAM" id="Coils"/>
    </source>
</evidence>
<evidence type="ECO:0000256" key="2">
    <source>
        <dbReference type="ARBA" id="ARBA00022730"/>
    </source>
</evidence>
<evidence type="ECO:0000259" key="9">
    <source>
        <dbReference type="PROSITE" id="PS00651"/>
    </source>
</evidence>
<dbReference type="InterPro" id="IPR000244">
    <property type="entry name" value="Ribosomal_bL9"/>
</dbReference>
<accession>A0ABU9VSF9</accession>
<comment type="caution">
    <text evidence="10">The sequence shown here is derived from an EMBL/GenBank/DDBJ whole genome shotgun (WGS) entry which is preliminary data.</text>
</comment>
<reference evidence="10 11" key="1">
    <citation type="submission" date="2024-04" db="EMBL/GenBank/DDBJ databases">
        <title>Genome sequencing and metabolic network reconstruction of aminoacids and betaine degradation by Anoxynatronum sibiricum.</title>
        <authorList>
            <person name="Detkova E.N."/>
            <person name="Boltjanskaja Y.V."/>
            <person name="Mardanov A.V."/>
            <person name="Kevbrin V."/>
        </authorList>
    </citation>
    <scope>NUCLEOTIDE SEQUENCE [LARGE SCALE GENOMIC DNA]</scope>
    <source>
        <strain evidence="10 11">Z-7981</strain>
    </source>
</reference>
<comment type="similarity">
    <text evidence="1 7">Belongs to the bacterial ribosomal protein bL9 family.</text>
</comment>
<protein>
    <recommendedName>
        <fullName evidence="6 7">Large ribosomal subunit protein bL9</fullName>
    </recommendedName>
</protein>
<dbReference type="PROSITE" id="PS00651">
    <property type="entry name" value="RIBOSOMAL_L9"/>
    <property type="match status" value="1"/>
</dbReference>
<evidence type="ECO:0000256" key="5">
    <source>
        <dbReference type="ARBA" id="ARBA00023274"/>
    </source>
</evidence>
<keyword evidence="5 7" id="KW-0687">Ribonucleoprotein</keyword>
<dbReference type="PANTHER" id="PTHR21368">
    <property type="entry name" value="50S RIBOSOMAL PROTEIN L9"/>
    <property type="match status" value="1"/>
</dbReference>
<dbReference type="Pfam" id="PF01281">
    <property type="entry name" value="Ribosomal_L9_N"/>
    <property type="match status" value="1"/>
</dbReference>
<dbReference type="InterPro" id="IPR020070">
    <property type="entry name" value="Ribosomal_bL9_N"/>
</dbReference>
<dbReference type="EMBL" id="JBCITM010000005">
    <property type="protein sequence ID" value="MEN1760096.1"/>
    <property type="molecule type" value="Genomic_DNA"/>
</dbReference>
<feature type="domain" description="Ribosomal protein L9" evidence="9">
    <location>
        <begin position="13"/>
        <end position="40"/>
    </location>
</feature>
<dbReference type="InterPro" id="IPR036935">
    <property type="entry name" value="Ribosomal_bL9_N_sf"/>
</dbReference>
<evidence type="ECO:0000313" key="10">
    <source>
        <dbReference type="EMBL" id="MEN1760096.1"/>
    </source>
</evidence>
<comment type="function">
    <text evidence="7">Binds to the 23S rRNA.</text>
</comment>
<dbReference type="NCBIfam" id="TIGR00158">
    <property type="entry name" value="L9"/>
    <property type="match status" value="1"/>
</dbReference>
<keyword evidence="11" id="KW-1185">Reference proteome</keyword>
<dbReference type="SUPFAM" id="SSF55658">
    <property type="entry name" value="L9 N-domain-like"/>
    <property type="match status" value="1"/>
</dbReference>
<dbReference type="SUPFAM" id="SSF55653">
    <property type="entry name" value="Ribosomal protein L9 C-domain"/>
    <property type="match status" value="1"/>
</dbReference>
<evidence type="ECO:0000256" key="1">
    <source>
        <dbReference type="ARBA" id="ARBA00010605"/>
    </source>
</evidence>
<dbReference type="HAMAP" id="MF_00503">
    <property type="entry name" value="Ribosomal_bL9"/>
    <property type="match status" value="1"/>
</dbReference>
<evidence type="ECO:0000313" key="11">
    <source>
        <dbReference type="Proteomes" id="UP001407405"/>
    </source>
</evidence>
<dbReference type="InterPro" id="IPR036791">
    <property type="entry name" value="Ribosomal_bL9_C_sf"/>
</dbReference>
<evidence type="ECO:0000256" key="3">
    <source>
        <dbReference type="ARBA" id="ARBA00022884"/>
    </source>
</evidence>
<dbReference type="Proteomes" id="UP001407405">
    <property type="component" value="Unassembled WGS sequence"/>
</dbReference>